<dbReference type="Ensembl" id="ENSAZOT00000020456.1">
    <property type="protein sequence ID" value="ENSAZOP00000019038.1"/>
    <property type="gene ID" value="ENSAZOG00000012387.1"/>
</dbReference>
<dbReference type="AlphaFoldDB" id="A0A8B9ZW25"/>
<accession>A0A8B9ZW25</accession>
<evidence type="ECO:0000313" key="3">
    <source>
        <dbReference type="Proteomes" id="UP000694549"/>
    </source>
</evidence>
<keyword evidence="3" id="KW-1185">Reference proteome</keyword>
<feature type="region of interest" description="Disordered" evidence="1">
    <location>
        <begin position="1"/>
        <end position="26"/>
    </location>
</feature>
<reference evidence="2" key="2">
    <citation type="submission" date="2025-09" db="UniProtKB">
        <authorList>
            <consortium name="Ensembl"/>
        </authorList>
    </citation>
    <scope>IDENTIFICATION</scope>
</reference>
<evidence type="ECO:0000313" key="2">
    <source>
        <dbReference type="Ensembl" id="ENSAZOP00000019038.1"/>
    </source>
</evidence>
<dbReference type="Proteomes" id="UP000694549">
    <property type="component" value="Unplaced"/>
</dbReference>
<sequence>MEGRGSSRAPPHLFTDGAHTPQVAPAGVGAGPYPYACHPPVPLHRPDLSLPLQLDAPSLLTQPPLVLAATTAGGPSLLPSAIGSTTAPDQAPSTSAFTALRVRIAPAPAERSSRSPAVPQARDGAVLGRCGAGGLGLALFGTELGDNALFQSLVEENGCCLLYVVEDRLHEVERAFSAEFLAGTRVLRQQDADIVLNDQRYQTLLT</sequence>
<proteinExistence type="predicted"/>
<evidence type="ECO:0000256" key="1">
    <source>
        <dbReference type="SAM" id="MobiDB-lite"/>
    </source>
</evidence>
<protein>
    <submittedName>
        <fullName evidence="2">Uncharacterized protein</fullName>
    </submittedName>
</protein>
<organism evidence="2 3">
    <name type="scientific">Anas zonorhyncha</name>
    <name type="common">Eastern spot-billed duck</name>
    <dbReference type="NCBI Taxonomy" id="75864"/>
    <lineage>
        <taxon>Eukaryota</taxon>
        <taxon>Metazoa</taxon>
        <taxon>Chordata</taxon>
        <taxon>Craniata</taxon>
        <taxon>Vertebrata</taxon>
        <taxon>Euteleostomi</taxon>
        <taxon>Archelosauria</taxon>
        <taxon>Archosauria</taxon>
        <taxon>Dinosauria</taxon>
        <taxon>Saurischia</taxon>
        <taxon>Theropoda</taxon>
        <taxon>Coelurosauria</taxon>
        <taxon>Aves</taxon>
        <taxon>Neognathae</taxon>
        <taxon>Galloanserae</taxon>
        <taxon>Anseriformes</taxon>
        <taxon>Anatidae</taxon>
        <taxon>Anatinae</taxon>
        <taxon>Anas</taxon>
    </lineage>
</organism>
<name>A0A8B9ZW25_9AVES</name>
<reference evidence="2" key="1">
    <citation type="submission" date="2025-08" db="UniProtKB">
        <authorList>
            <consortium name="Ensembl"/>
        </authorList>
    </citation>
    <scope>IDENTIFICATION</scope>
</reference>